<gene>
    <name evidence="1" type="ORF">MAR_021018</name>
</gene>
<evidence type="ECO:0000313" key="1">
    <source>
        <dbReference type="EMBL" id="WAR05649.1"/>
    </source>
</evidence>
<evidence type="ECO:0000313" key="2">
    <source>
        <dbReference type="Proteomes" id="UP001164746"/>
    </source>
</evidence>
<keyword evidence="2" id="KW-1185">Reference proteome</keyword>
<dbReference type="Proteomes" id="UP001164746">
    <property type="component" value="Chromosome 5"/>
</dbReference>
<reference evidence="1" key="1">
    <citation type="submission" date="2022-11" db="EMBL/GenBank/DDBJ databases">
        <title>Centuries of genome instability and evolution in soft-shell clam transmissible cancer (bioRxiv).</title>
        <authorList>
            <person name="Hart S.F.M."/>
            <person name="Yonemitsu M.A."/>
            <person name="Giersch R.M."/>
            <person name="Beal B.F."/>
            <person name="Arriagada G."/>
            <person name="Davis B.W."/>
            <person name="Ostrander E.A."/>
            <person name="Goff S.P."/>
            <person name="Metzger M.J."/>
        </authorList>
    </citation>
    <scope>NUCLEOTIDE SEQUENCE</scope>
    <source>
        <strain evidence="1">MELC-2E11</strain>
        <tissue evidence="1">Siphon/mantle</tissue>
    </source>
</reference>
<organism evidence="1 2">
    <name type="scientific">Mya arenaria</name>
    <name type="common">Soft-shell clam</name>
    <dbReference type="NCBI Taxonomy" id="6604"/>
    <lineage>
        <taxon>Eukaryota</taxon>
        <taxon>Metazoa</taxon>
        <taxon>Spiralia</taxon>
        <taxon>Lophotrochozoa</taxon>
        <taxon>Mollusca</taxon>
        <taxon>Bivalvia</taxon>
        <taxon>Autobranchia</taxon>
        <taxon>Heteroconchia</taxon>
        <taxon>Euheterodonta</taxon>
        <taxon>Imparidentia</taxon>
        <taxon>Neoheterodontei</taxon>
        <taxon>Myida</taxon>
        <taxon>Myoidea</taxon>
        <taxon>Myidae</taxon>
        <taxon>Mya</taxon>
    </lineage>
</organism>
<dbReference type="EMBL" id="CP111016">
    <property type="protein sequence ID" value="WAR05649.1"/>
    <property type="molecule type" value="Genomic_DNA"/>
</dbReference>
<proteinExistence type="predicted"/>
<accession>A0ABY7E923</accession>
<protein>
    <submittedName>
        <fullName evidence="1">Uncharacterized protein</fullName>
    </submittedName>
</protein>
<sequence length="129" mass="14627">STLRTRFIHSRHASVACLASVLLLEKLKNPCGRLSYTFKLTGFPRDLSFFANVTESSSNAIFSNQLVHWQRFTFITYKFYSINIHIITDFNSSNQFIYNSILFGTLFLTIPSRIACDMSRTDTGAGPAK</sequence>
<feature type="non-terminal residue" evidence="1">
    <location>
        <position position="129"/>
    </location>
</feature>
<name>A0ABY7E923_MYAAR</name>